<protein>
    <submittedName>
        <fullName evidence="9">FecCD family ABC transporter permease</fullName>
    </submittedName>
</protein>
<feature type="transmembrane region" description="Helical" evidence="8">
    <location>
        <begin position="73"/>
        <end position="96"/>
    </location>
</feature>
<evidence type="ECO:0000256" key="7">
    <source>
        <dbReference type="ARBA" id="ARBA00023136"/>
    </source>
</evidence>
<dbReference type="RefSeq" id="WP_266342381.1">
    <property type="nucleotide sequence ID" value="NZ_JAPKNH010000001.1"/>
</dbReference>
<dbReference type="InterPro" id="IPR000522">
    <property type="entry name" value="ABC_transptr_permease_BtuC"/>
</dbReference>
<sequence length="357" mass="37164">MSTVVSQHERLADEALAAYAGLKRRRRILLAILGFGVIAAFLLDLGTGPASISIRDAASSLLGFTELSRAQGVILWQVRLPVAVMAVLVGASLSLAGAEMQTVLANPLAEPFTLGISYAAALGAALAIVLGIGVTSLGGPWLVAGNAFLFALAALFLVQALTRLTNAGAETLILFGIALGFAASAVLSLVQFIASAEALQQIVFWSMGSLARADWTVLSILAGVLVLVVPFSLRAAWPLTALRLGEERAISLGFDTDRLRLMALIRVSLLAATSVAFVGVVGFVGLIAPHIARMLVGEDHRYFLPASLLVGALTVSAASIASKLIVPGIVIPIGIVTALVGLPGFVWLVVRRHRRPA</sequence>
<feature type="transmembrane region" description="Helical" evidence="8">
    <location>
        <begin position="215"/>
        <end position="237"/>
    </location>
</feature>
<evidence type="ECO:0000256" key="3">
    <source>
        <dbReference type="ARBA" id="ARBA00022448"/>
    </source>
</evidence>
<evidence type="ECO:0000256" key="8">
    <source>
        <dbReference type="SAM" id="Phobius"/>
    </source>
</evidence>
<evidence type="ECO:0000256" key="4">
    <source>
        <dbReference type="ARBA" id="ARBA00022475"/>
    </source>
</evidence>
<keyword evidence="4" id="KW-1003">Cell membrane</keyword>
<comment type="caution">
    <text evidence="9">The sequence shown here is derived from an EMBL/GenBank/DDBJ whole genome shotgun (WGS) entry which is preliminary data.</text>
</comment>
<keyword evidence="3" id="KW-0813">Transport</keyword>
<keyword evidence="7 8" id="KW-0472">Membrane</keyword>
<evidence type="ECO:0000256" key="2">
    <source>
        <dbReference type="ARBA" id="ARBA00007935"/>
    </source>
</evidence>
<keyword evidence="10" id="KW-1185">Reference proteome</keyword>
<evidence type="ECO:0000256" key="6">
    <source>
        <dbReference type="ARBA" id="ARBA00022989"/>
    </source>
</evidence>
<feature type="transmembrane region" description="Helical" evidence="8">
    <location>
        <begin position="263"/>
        <end position="290"/>
    </location>
</feature>
<comment type="similarity">
    <text evidence="2">Belongs to the binding-protein-dependent transport system permease family. FecCD subfamily.</text>
</comment>
<feature type="transmembrane region" description="Helical" evidence="8">
    <location>
        <begin position="173"/>
        <end position="194"/>
    </location>
</feature>
<name>A0ABW0PTG5_9HYPH</name>
<dbReference type="EMBL" id="JBHSML010000003">
    <property type="protein sequence ID" value="MFC5515363.1"/>
    <property type="molecule type" value="Genomic_DNA"/>
</dbReference>
<proteinExistence type="inferred from homology"/>
<accession>A0ABW0PTG5</accession>
<reference evidence="10" key="1">
    <citation type="journal article" date="2019" name="Int. J. Syst. Evol. Microbiol.">
        <title>The Global Catalogue of Microorganisms (GCM) 10K type strain sequencing project: providing services to taxonomists for standard genome sequencing and annotation.</title>
        <authorList>
            <consortium name="The Broad Institute Genomics Platform"/>
            <consortium name="The Broad Institute Genome Sequencing Center for Infectious Disease"/>
            <person name="Wu L."/>
            <person name="Ma J."/>
        </authorList>
    </citation>
    <scope>NUCLEOTIDE SEQUENCE [LARGE SCALE GENOMIC DNA]</scope>
    <source>
        <strain evidence="10">KACC 12633</strain>
    </source>
</reference>
<dbReference type="Gene3D" id="1.10.3470.10">
    <property type="entry name" value="ABC transporter involved in vitamin B12 uptake, BtuC"/>
    <property type="match status" value="1"/>
</dbReference>
<evidence type="ECO:0000313" key="9">
    <source>
        <dbReference type="EMBL" id="MFC5515363.1"/>
    </source>
</evidence>
<evidence type="ECO:0000256" key="5">
    <source>
        <dbReference type="ARBA" id="ARBA00022692"/>
    </source>
</evidence>
<dbReference type="Proteomes" id="UP001596150">
    <property type="component" value="Unassembled WGS sequence"/>
</dbReference>
<feature type="transmembrane region" description="Helical" evidence="8">
    <location>
        <begin position="116"/>
        <end position="134"/>
    </location>
</feature>
<gene>
    <name evidence="9" type="ORF">ACFPP9_06240</name>
</gene>
<dbReference type="InterPro" id="IPR037294">
    <property type="entry name" value="ABC_BtuC-like"/>
</dbReference>
<dbReference type="SUPFAM" id="SSF81345">
    <property type="entry name" value="ABC transporter involved in vitamin B12 uptake, BtuC"/>
    <property type="match status" value="1"/>
</dbReference>
<evidence type="ECO:0000256" key="1">
    <source>
        <dbReference type="ARBA" id="ARBA00004651"/>
    </source>
</evidence>
<comment type="subcellular location">
    <subcellularLocation>
        <location evidence="1">Cell membrane</location>
        <topology evidence="1">Multi-pass membrane protein</topology>
    </subcellularLocation>
</comment>
<feature type="transmembrane region" description="Helical" evidence="8">
    <location>
        <begin position="302"/>
        <end position="322"/>
    </location>
</feature>
<organism evidence="9 10">
    <name type="scientific">Kaistia terrae</name>
    <dbReference type="NCBI Taxonomy" id="537017"/>
    <lineage>
        <taxon>Bacteria</taxon>
        <taxon>Pseudomonadati</taxon>
        <taxon>Pseudomonadota</taxon>
        <taxon>Alphaproteobacteria</taxon>
        <taxon>Hyphomicrobiales</taxon>
        <taxon>Kaistiaceae</taxon>
        <taxon>Kaistia</taxon>
    </lineage>
</organism>
<dbReference type="PANTHER" id="PTHR30472">
    <property type="entry name" value="FERRIC ENTEROBACTIN TRANSPORT SYSTEM PERMEASE PROTEIN"/>
    <property type="match status" value="1"/>
</dbReference>
<feature type="transmembrane region" description="Helical" evidence="8">
    <location>
        <begin position="141"/>
        <end position="161"/>
    </location>
</feature>
<keyword evidence="6 8" id="KW-1133">Transmembrane helix</keyword>
<feature type="transmembrane region" description="Helical" evidence="8">
    <location>
        <begin position="328"/>
        <end position="350"/>
    </location>
</feature>
<keyword evidence="5 8" id="KW-0812">Transmembrane</keyword>
<dbReference type="PANTHER" id="PTHR30472:SF25">
    <property type="entry name" value="ABC TRANSPORTER PERMEASE PROTEIN MJ0876-RELATED"/>
    <property type="match status" value="1"/>
</dbReference>
<feature type="transmembrane region" description="Helical" evidence="8">
    <location>
        <begin position="28"/>
        <end position="52"/>
    </location>
</feature>
<dbReference type="CDD" id="cd06550">
    <property type="entry name" value="TM_ABC_iron-siderophores_like"/>
    <property type="match status" value="1"/>
</dbReference>
<dbReference type="Pfam" id="PF01032">
    <property type="entry name" value="FecCD"/>
    <property type="match status" value="1"/>
</dbReference>
<evidence type="ECO:0000313" key="10">
    <source>
        <dbReference type="Proteomes" id="UP001596150"/>
    </source>
</evidence>